<evidence type="ECO:0000313" key="3">
    <source>
        <dbReference type="Proteomes" id="UP000016536"/>
    </source>
</evidence>
<name>U1S1I2_9ACTO</name>
<comment type="caution">
    <text evidence="2">The sequence shown here is derived from an EMBL/GenBank/DDBJ whole genome shotgun (WGS) entry which is preliminary data.</text>
</comment>
<dbReference type="HOGENOM" id="CLU_2490834_0_0_11"/>
<protein>
    <submittedName>
        <fullName evidence="2">Uncharacterized protein</fullName>
    </submittedName>
</protein>
<dbReference type="AlphaFoldDB" id="U1S1I2"/>
<proteinExistence type="predicted"/>
<sequence>MELPDDVDRVAHNRLIPDDAVDLSGGKGLRGGESRLPRGSGGRRRSSGSGECAKSEREGSENRPHTGDSTERMHECSVLKDVRELG</sequence>
<feature type="region of interest" description="Disordered" evidence="1">
    <location>
        <begin position="1"/>
        <end position="86"/>
    </location>
</feature>
<feature type="compositionally biased region" description="Basic and acidic residues" evidence="1">
    <location>
        <begin position="53"/>
        <end position="86"/>
    </location>
</feature>
<reference evidence="2 3" key="1">
    <citation type="submission" date="2013-08" db="EMBL/GenBank/DDBJ databases">
        <authorList>
            <person name="Weinstock G."/>
            <person name="Sodergren E."/>
            <person name="Wylie T."/>
            <person name="Fulton L."/>
            <person name="Fulton R."/>
            <person name="Fronick C."/>
            <person name="O'Laughlin M."/>
            <person name="Godfrey J."/>
            <person name="Miner T."/>
            <person name="Herter B."/>
            <person name="Appelbaum E."/>
            <person name="Cordes M."/>
            <person name="Lek S."/>
            <person name="Wollam A."/>
            <person name="Pepin K.H."/>
            <person name="Palsikar V.B."/>
            <person name="Mitreva M."/>
            <person name="Wilson R.K."/>
        </authorList>
    </citation>
    <scope>NUCLEOTIDE SEQUENCE [LARGE SCALE GENOMIC DNA]</scope>
    <source>
        <strain evidence="2 3">F0542</strain>
    </source>
</reference>
<dbReference type="EMBL" id="AWSE01000059">
    <property type="protein sequence ID" value="ERH24507.1"/>
    <property type="molecule type" value="Genomic_DNA"/>
</dbReference>
<gene>
    <name evidence="2" type="ORF">HMPREF1979_01232</name>
</gene>
<feature type="compositionally biased region" description="Basic and acidic residues" evidence="1">
    <location>
        <begin position="1"/>
        <end position="17"/>
    </location>
</feature>
<evidence type="ECO:0000313" key="2">
    <source>
        <dbReference type="EMBL" id="ERH24507.1"/>
    </source>
</evidence>
<keyword evidence="3" id="KW-1185">Reference proteome</keyword>
<evidence type="ECO:0000256" key="1">
    <source>
        <dbReference type="SAM" id="MobiDB-lite"/>
    </source>
</evidence>
<accession>U1S1I2</accession>
<dbReference type="Proteomes" id="UP000016536">
    <property type="component" value="Unassembled WGS sequence"/>
</dbReference>
<organism evidence="2 3">
    <name type="scientific">Actinomyces johnsonii F0542</name>
    <dbReference type="NCBI Taxonomy" id="1321818"/>
    <lineage>
        <taxon>Bacteria</taxon>
        <taxon>Bacillati</taxon>
        <taxon>Actinomycetota</taxon>
        <taxon>Actinomycetes</taxon>
        <taxon>Actinomycetales</taxon>
        <taxon>Actinomycetaceae</taxon>
        <taxon>Actinomyces</taxon>
    </lineage>
</organism>